<dbReference type="EMBL" id="KV454475">
    <property type="protein sequence ID" value="ODV63252.1"/>
    <property type="molecule type" value="Genomic_DNA"/>
</dbReference>
<organism evidence="2 3">
    <name type="scientific">Ascoidea rubescens DSM 1968</name>
    <dbReference type="NCBI Taxonomy" id="1344418"/>
    <lineage>
        <taxon>Eukaryota</taxon>
        <taxon>Fungi</taxon>
        <taxon>Dikarya</taxon>
        <taxon>Ascomycota</taxon>
        <taxon>Saccharomycotina</taxon>
        <taxon>Saccharomycetes</taxon>
        <taxon>Ascoideaceae</taxon>
        <taxon>Ascoidea</taxon>
    </lineage>
</organism>
<keyword evidence="1" id="KW-0472">Membrane</keyword>
<dbReference type="PANTHER" id="PTHR39142">
    <property type="entry name" value="MID1P"/>
    <property type="match status" value="1"/>
</dbReference>
<dbReference type="InterPro" id="IPR024338">
    <property type="entry name" value="MID1/Yam8"/>
</dbReference>
<dbReference type="GO" id="GO:0098703">
    <property type="term" value="P:calcium ion import across plasma membrane"/>
    <property type="evidence" value="ECO:0007669"/>
    <property type="project" value="InterPro"/>
</dbReference>
<keyword evidence="1" id="KW-0812">Transmembrane</keyword>
<dbReference type="Proteomes" id="UP000095038">
    <property type="component" value="Unassembled WGS sequence"/>
</dbReference>
<gene>
    <name evidence="2" type="ORF">ASCRUDRAFT_73151</name>
</gene>
<dbReference type="STRING" id="1344418.A0A1D2VNQ6"/>
<dbReference type="Pfam" id="PF12929">
    <property type="entry name" value="Mid1"/>
    <property type="match status" value="1"/>
</dbReference>
<evidence type="ECO:0000256" key="1">
    <source>
        <dbReference type="SAM" id="Phobius"/>
    </source>
</evidence>
<accession>A0A1D2VNQ6</accession>
<dbReference type="PANTHER" id="PTHR39142:SF1">
    <property type="entry name" value="AEL197CP"/>
    <property type="match status" value="1"/>
</dbReference>
<dbReference type="FunCoup" id="A0A1D2VNQ6">
    <property type="interactions" value="45"/>
</dbReference>
<dbReference type="RefSeq" id="XP_020049559.1">
    <property type="nucleotide sequence ID" value="XM_020192173.1"/>
</dbReference>
<dbReference type="InParanoid" id="A0A1D2VNQ6"/>
<dbReference type="AlphaFoldDB" id="A0A1D2VNQ6"/>
<dbReference type="OrthoDB" id="5405745at2759"/>
<evidence type="ECO:0000313" key="2">
    <source>
        <dbReference type="EMBL" id="ODV63252.1"/>
    </source>
</evidence>
<protein>
    <recommendedName>
        <fullName evidence="4">FZ domain-containing protein</fullName>
    </recommendedName>
</protein>
<sequence length="637" mass="73002">MGSNIVQVVNYYVLVLLFCLIKFSYSGYSYNAIENELWQYCYTSYSVNLGSISNKCVLLDCNRILANYGINEYITCQNIKLALSAFDDGQRNNFEDDIQDDLQTYDFDENKIISDNITHLLVEKSLLDSGTNQDDADTISDWEPISDNIAKNQTKYYQFNVNTKSTGLSSYYHVLIFLSGNICSLPSGFKNEDIDDSSTALEVYFSFNVNLFANISSLSKSEYSKKSFEYGYMQDLATHEMPNNLTETYITLYILVKAPDLDYIDEDEVWSYQIGASQSNLIYQWDDRNWISLVDTDDTSTLFSTGNLSEVTNHTDSSDFLEITTSLESASDYDIYVYKYSDNSSFGEYQFNGLNRSWCAVKNNPSLYKTSDMQTSFTRRGGLFKKQFYLDGLNASTKYIVYSLQNFNGTLGGVVFNHFVFETKSSNSCQLIYDLEFCSDIAYTVPASTIYPNVPLARNSSTIDSDNMTLPEFYDNYAKSIFENFEKNLQQEPCQVKKEERFSPILTCEDCAQSYKDWLCAVTIPRCTTETRAEYKKREVGKSRLEHINELVKPQEYFEILPCLNMCYALPRDCPASFGFQCPGKNSTVKLSYFWDEDKDYATCNFVGKLLTSAAKRLLINHLHIFVSLFIVAIYQI</sequence>
<evidence type="ECO:0008006" key="4">
    <source>
        <dbReference type="Google" id="ProtNLM"/>
    </source>
</evidence>
<keyword evidence="3" id="KW-1185">Reference proteome</keyword>
<proteinExistence type="predicted"/>
<dbReference type="GO" id="GO:0005262">
    <property type="term" value="F:calcium channel activity"/>
    <property type="evidence" value="ECO:0007669"/>
    <property type="project" value="InterPro"/>
</dbReference>
<feature type="transmembrane region" description="Helical" evidence="1">
    <location>
        <begin position="6"/>
        <end position="25"/>
    </location>
</feature>
<reference evidence="3" key="1">
    <citation type="submission" date="2016-05" db="EMBL/GenBank/DDBJ databases">
        <title>Comparative genomics of biotechnologically important yeasts.</title>
        <authorList>
            <consortium name="DOE Joint Genome Institute"/>
            <person name="Riley R."/>
            <person name="Haridas S."/>
            <person name="Wolfe K.H."/>
            <person name="Lopes M.R."/>
            <person name="Hittinger C.T."/>
            <person name="Goker M."/>
            <person name="Salamov A."/>
            <person name="Wisecaver J."/>
            <person name="Long T.M."/>
            <person name="Aerts A.L."/>
            <person name="Barry K."/>
            <person name="Choi C."/>
            <person name="Clum A."/>
            <person name="Coughlan A.Y."/>
            <person name="Deshpande S."/>
            <person name="Douglass A.P."/>
            <person name="Hanson S.J."/>
            <person name="Klenk H.-P."/>
            <person name="Labutti K."/>
            <person name="Lapidus A."/>
            <person name="Lindquist E."/>
            <person name="Lipzen A."/>
            <person name="Meier-Kolthoff J.P."/>
            <person name="Ohm R.A."/>
            <person name="Otillar R.P."/>
            <person name="Pangilinan J."/>
            <person name="Peng Y."/>
            <person name="Rokas A."/>
            <person name="Rosa C.A."/>
            <person name="Scheuner C."/>
            <person name="Sibirny A.A."/>
            <person name="Slot J.C."/>
            <person name="Stielow J.B."/>
            <person name="Sun H."/>
            <person name="Kurtzman C.P."/>
            <person name="Blackwell M."/>
            <person name="Grigoriev I.V."/>
            <person name="Jeffries T.W."/>
        </authorList>
    </citation>
    <scope>NUCLEOTIDE SEQUENCE [LARGE SCALE GENOMIC DNA]</scope>
    <source>
        <strain evidence="3">DSM 1968</strain>
    </source>
</reference>
<evidence type="ECO:0000313" key="3">
    <source>
        <dbReference type="Proteomes" id="UP000095038"/>
    </source>
</evidence>
<keyword evidence="1" id="KW-1133">Transmembrane helix</keyword>
<dbReference type="GeneID" id="30965809"/>
<name>A0A1D2VNQ6_9ASCO</name>